<accession>A0A0A9HGE3</accession>
<protein>
    <submittedName>
        <fullName evidence="1">Uncharacterized protein</fullName>
    </submittedName>
</protein>
<name>A0A0A9HGE3_ARUDO</name>
<evidence type="ECO:0000313" key="1">
    <source>
        <dbReference type="EMBL" id="JAE35817.1"/>
    </source>
</evidence>
<reference evidence="1" key="1">
    <citation type="submission" date="2014-09" db="EMBL/GenBank/DDBJ databases">
        <authorList>
            <person name="Magalhaes I.L.F."/>
            <person name="Oliveira U."/>
            <person name="Santos F.R."/>
            <person name="Vidigal T.H.D.A."/>
            <person name="Brescovit A.D."/>
            <person name="Santos A.J."/>
        </authorList>
    </citation>
    <scope>NUCLEOTIDE SEQUENCE</scope>
    <source>
        <tissue evidence="1">Shoot tissue taken approximately 20 cm above the soil surface</tissue>
    </source>
</reference>
<reference evidence="1" key="2">
    <citation type="journal article" date="2015" name="Data Brief">
        <title>Shoot transcriptome of the giant reed, Arundo donax.</title>
        <authorList>
            <person name="Barrero R.A."/>
            <person name="Guerrero F.D."/>
            <person name="Moolhuijzen P."/>
            <person name="Goolsby J.A."/>
            <person name="Tidwell J."/>
            <person name="Bellgard S.E."/>
            <person name="Bellgard M.I."/>
        </authorList>
    </citation>
    <scope>NUCLEOTIDE SEQUENCE</scope>
    <source>
        <tissue evidence="1">Shoot tissue taken approximately 20 cm above the soil surface</tissue>
    </source>
</reference>
<proteinExistence type="predicted"/>
<dbReference type="EMBL" id="GBRH01162079">
    <property type="protein sequence ID" value="JAE35817.1"/>
    <property type="molecule type" value="Transcribed_RNA"/>
</dbReference>
<sequence length="103" mass="11587">MYILEPTLEMLQTEAALQNALIATPTQSSLTMPVINDIYTLIETKCGRENKPTSITSFPPDFILRFATATQKNNVQSHGPLEGPYFTLSLQQWTKHYQSNTVP</sequence>
<dbReference type="AlphaFoldDB" id="A0A0A9HGE3"/>
<organism evidence="1">
    <name type="scientific">Arundo donax</name>
    <name type="common">Giant reed</name>
    <name type="synonym">Donax arundinaceus</name>
    <dbReference type="NCBI Taxonomy" id="35708"/>
    <lineage>
        <taxon>Eukaryota</taxon>
        <taxon>Viridiplantae</taxon>
        <taxon>Streptophyta</taxon>
        <taxon>Embryophyta</taxon>
        <taxon>Tracheophyta</taxon>
        <taxon>Spermatophyta</taxon>
        <taxon>Magnoliopsida</taxon>
        <taxon>Liliopsida</taxon>
        <taxon>Poales</taxon>
        <taxon>Poaceae</taxon>
        <taxon>PACMAD clade</taxon>
        <taxon>Arundinoideae</taxon>
        <taxon>Arundineae</taxon>
        <taxon>Arundo</taxon>
    </lineage>
</organism>